<reference evidence="3" key="1">
    <citation type="submission" date="2016-06" db="UniProtKB">
        <authorList>
            <consortium name="WormBaseParasite"/>
        </authorList>
    </citation>
    <scope>IDENTIFICATION</scope>
</reference>
<accession>A0A183KTZ1</accession>
<sequence length="46" mass="5167">MKLRARKKLTLPLSGPHSIWTRSPLKINWSSGSIGCNFRASLRPFG</sequence>
<protein>
    <submittedName>
        <fullName evidence="1 3">Uncharacterized protein</fullName>
    </submittedName>
</protein>
<name>A0A183KTZ1_9TREM</name>
<gene>
    <name evidence="1" type="ORF">SCUD_LOCUS18531</name>
</gene>
<evidence type="ECO:0000313" key="1">
    <source>
        <dbReference type="EMBL" id="VDP66039.1"/>
    </source>
</evidence>
<dbReference type="Proteomes" id="UP000279833">
    <property type="component" value="Unassembled WGS sequence"/>
</dbReference>
<reference evidence="1 2" key="2">
    <citation type="submission" date="2018-11" db="EMBL/GenBank/DDBJ databases">
        <authorList>
            <consortium name="Pathogen Informatics"/>
        </authorList>
    </citation>
    <scope>NUCLEOTIDE SEQUENCE [LARGE SCALE GENOMIC DNA]</scope>
    <source>
        <strain evidence="1">Dakar</strain>
        <strain evidence="2">Dakar, Senegal</strain>
    </source>
</reference>
<evidence type="ECO:0000313" key="3">
    <source>
        <dbReference type="WBParaSite" id="SCUD_0001853401-mRNA-1"/>
    </source>
</evidence>
<dbReference type="WBParaSite" id="SCUD_0001853401-mRNA-1">
    <property type="protein sequence ID" value="SCUD_0001853401-mRNA-1"/>
    <property type="gene ID" value="SCUD_0001853401"/>
</dbReference>
<evidence type="ECO:0000313" key="2">
    <source>
        <dbReference type="Proteomes" id="UP000279833"/>
    </source>
</evidence>
<organism evidence="3">
    <name type="scientific">Schistosoma curassoni</name>
    <dbReference type="NCBI Taxonomy" id="6186"/>
    <lineage>
        <taxon>Eukaryota</taxon>
        <taxon>Metazoa</taxon>
        <taxon>Spiralia</taxon>
        <taxon>Lophotrochozoa</taxon>
        <taxon>Platyhelminthes</taxon>
        <taxon>Trematoda</taxon>
        <taxon>Digenea</taxon>
        <taxon>Strigeidida</taxon>
        <taxon>Schistosomatoidea</taxon>
        <taxon>Schistosomatidae</taxon>
        <taxon>Schistosoma</taxon>
    </lineage>
</organism>
<proteinExistence type="predicted"/>
<dbReference type="AlphaFoldDB" id="A0A183KTZ1"/>
<dbReference type="EMBL" id="UZAK01041134">
    <property type="protein sequence ID" value="VDP66039.1"/>
    <property type="molecule type" value="Genomic_DNA"/>
</dbReference>
<keyword evidence="2" id="KW-1185">Reference proteome</keyword>